<keyword evidence="1" id="KW-0732">Signal</keyword>
<dbReference type="RefSeq" id="WP_121102849.1">
    <property type="nucleotide sequence ID" value="NZ_RBII01000002.1"/>
</dbReference>
<dbReference type="Pfam" id="PF07027">
    <property type="entry name" value="DUF1318"/>
    <property type="match status" value="1"/>
</dbReference>
<organism evidence="2 3">
    <name type="scientific">Litorimonas taeanensis</name>
    <dbReference type="NCBI Taxonomy" id="568099"/>
    <lineage>
        <taxon>Bacteria</taxon>
        <taxon>Pseudomonadati</taxon>
        <taxon>Pseudomonadota</taxon>
        <taxon>Alphaproteobacteria</taxon>
        <taxon>Maricaulales</taxon>
        <taxon>Robiginitomaculaceae</taxon>
    </lineage>
</organism>
<keyword evidence="3" id="KW-1185">Reference proteome</keyword>
<name>A0A420WFT2_9PROT</name>
<feature type="signal peptide" evidence="1">
    <location>
        <begin position="1"/>
        <end position="23"/>
    </location>
</feature>
<gene>
    <name evidence="2" type="ORF">DES40_2628</name>
</gene>
<comment type="caution">
    <text evidence="2">The sequence shown here is derived from an EMBL/GenBank/DDBJ whole genome shotgun (WGS) entry which is preliminary data.</text>
</comment>
<proteinExistence type="predicted"/>
<sequence>MLKLFKPLIAKPLAIALSLSLLAGGAVVMHVDGQNVAQAQSVSSISLVRSAKAKGLIGETIAGYLDVVNDQSIDSATRAAMKDINIKRRDEEYRPIAQRDNIPLDQVARAFGEKFIARVPAGQYILNDSGQWTRK</sequence>
<accession>A0A420WFT2</accession>
<dbReference type="InParanoid" id="A0A420WFT2"/>
<dbReference type="AlphaFoldDB" id="A0A420WFT2"/>
<feature type="chain" id="PRO_5019473626" description="DUF1318 domain-containing protein" evidence="1">
    <location>
        <begin position="24"/>
        <end position="135"/>
    </location>
</feature>
<dbReference type="FunCoup" id="A0A420WFT2">
    <property type="interactions" value="2"/>
</dbReference>
<reference evidence="2 3" key="1">
    <citation type="submission" date="2018-10" db="EMBL/GenBank/DDBJ databases">
        <title>Genomic Encyclopedia of Type Strains, Phase IV (KMG-IV): sequencing the most valuable type-strain genomes for metagenomic binning, comparative biology and taxonomic classification.</title>
        <authorList>
            <person name="Goeker M."/>
        </authorList>
    </citation>
    <scope>NUCLEOTIDE SEQUENCE [LARGE SCALE GENOMIC DNA]</scope>
    <source>
        <strain evidence="2 3">DSM 22008</strain>
    </source>
</reference>
<dbReference type="InterPro" id="IPR008309">
    <property type="entry name" value="YdbL"/>
</dbReference>
<dbReference type="OrthoDB" id="7362294at2"/>
<dbReference type="EMBL" id="RBII01000002">
    <property type="protein sequence ID" value="RKQ69819.1"/>
    <property type="molecule type" value="Genomic_DNA"/>
</dbReference>
<evidence type="ECO:0000313" key="3">
    <source>
        <dbReference type="Proteomes" id="UP000282211"/>
    </source>
</evidence>
<evidence type="ECO:0000256" key="1">
    <source>
        <dbReference type="SAM" id="SignalP"/>
    </source>
</evidence>
<protein>
    <recommendedName>
        <fullName evidence="4">DUF1318 domain-containing protein</fullName>
    </recommendedName>
</protein>
<evidence type="ECO:0000313" key="2">
    <source>
        <dbReference type="EMBL" id="RKQ69819.1"/>
    </source>
</evidence>
<dbReference type="Proteomes" id="UP000282211">
    <property type="component" value="Unassembled WGS sequence"/>
</dbReference>
<evidence type="ECO:0008006" key="4">
    <source>
        <dbReference type="Google" id="ProtNLM"/>
    </source>
</evidence>